<dbReference type="Pfam" id="PF00067">
    <property type="entry name" value="p450"/>
    <property type="match status" value="1"/>
</dbReference>
<reference evidence="7 8" key="1">
    <citation type="journal article" date="2018" name="PLoS Genet.">
        <title>Repeat elements organise 3D genome structure and mediate transcription in the filamentous fungus Epichloe festucae.</title>
        <authorList>
            <person name="Winter D.J."/>
            <person name="Ganley A.R.D."/>
            <person name="Young C.A."/>
            <person name="Liachko I."/>
            <person name="Schardl C.L."/>
            <person name="Dupont P.Y."/>
            <person name="Berry D."/>
            <person name="Ram A."/>
            <person name="Scott B."/>
            <person name="Cox M.P."/>
        </authorList>
    </citation>
    <scope>NUCLEOTIDE SEQUENCE [LARGE SCALE GENOMIC DNA]</scope>
    <source>
        <strain evidence="7 8">Fl1</strain>
    </source>
</reference>
<keyword evidence="5" id="KW-0408">Iron</keyword>
<evidence type="ECO:0000256" key="5">
    <source>
        <dbReference type="ARBA" id="ARBA00023004"/>
    </source>
</evidence>
<sequence length="224" mass="25269">MTDGFKTFLRQLSLTEFTPSSLSSSLQPSCEGCHASPTPGLTTQNATQRIPRFFTPTPHTSMKKHSVVREQSPLWMRQATVDTELLEYHVLKYTNVTLDTWGACLTEAALPIAEEARSSSSLARSQRVPGWDDKEVTQLFKPERWLKVNNSPMTGRGEFDNVEYDCTAGPVLTSGAGPRGCFGKRLAYLEMMIIIVVLVWDFLDEHDNFTTMPTRRYVELERAD</sequence>
<dbReference type="OrthoDB" id="1470350at2759"/>
<keyword evidence="6" id="KW-0325">Glycoprotein</keyword>
<dbReference type="PANTHER" id="PTHR24305:SF232">
    <property type="entry name" value="P450, PUTATIVE (EUROFUNG)-RELATED"/>
    <property type="match status" value="1"/>
</dbReference>
<proteinExistence type="inferred from homology"/>
<evidence type="ECO:0000313" key="8">
    <source>
        <dbReference type="Proteomes" id="UP000594364"/>
    </source>
</evidence>
<dbReference type="SUPFAM" id="SSF48264">
    <property type="entry name" value="Cytochrome P450"/>
    <property type="match status" value="1"/>
</dbReference>
<comment type="similarity">
    <text evidence="2">Belongs to the cytochrome P450 family.</text>
</comment>
<dbReference type="InterPro" id="IPR050121">
    <property type="entry name" value="Cytochrome_P450_monoxygenase"/>
</dbReference>
<keyword evidence="3" id="KW-0349">Heme</keyword>
<dbReference type="GO" id="GO:0016705">
    <property type="term" value="F:oxidoreductase activity, acting on paired donors, with incorporation or reduction of molecular oxygen"/>
    <property type="evidence" value="ECO:0007669"/>
    <property type="project" value="InterPro"/>
</dbReference>
<protein>
    <recommendedName>
        <fullName evidence="9">Cytochrome P450</fullName>
    </recommendedName>
</protein>
<keyword evidence="4" id="KW-0479">Metal-binding</keyword>
<dbReference type="Gene3D" id="1.10.630.10">
    <property type="entry name" value="Cytochrome P450"/>
    <property type="match status" value="1"/>
</dbReference>
<dbReference type="InterPro" id="IPR036396">
    <property type="entry name" value="Cyt_P450_sf"/>
</dbReference>
<dbReference type="InterPro" id="IPR001128">
    <property type="entry name" value="Cyt_P450"/>
</dbReference>
<dbReference type="PANTHER" id="PTHR24305">
    <property type="entry name" value="CYTOCHROME P450"/>
    <property type="match status" value="1"/>
</dbReference>
<evidence type="ECO:0008006" key="9">
    <source>
        <dbReference type="Google" id="ProtNLM"/>
    </source>
</evidence>
<dbReference type="Proteomes" id="UP000594364">
    <property type="component" value="Chromosome 2"/>
</dbReference>
<gene>
    <name evidence="7" type="ORF">C2857_007261</name>
</gene>
<dbReference type="GO" id="GO:0005506">
    <property type="term" value="F:iron ion binding"/>
    <property type="evidence" value="ECO:0007669"/>
    <property type="project" value="InterPro"/>
</dbReference>
<dbReference type="AlphaFoldDB" id="A0A7S9PUX5"/>
<dbReference type="GO" id="GO:0020037">
    <property type="term" value="F:heme binding"/>
    <property type="evidence" value="ECO:0007669"/>
    <property type="project" value="InterPro"/>
</dbReference>
<evidence type="ECO:0000256" key="3">
    <source>
        <dbReference type="ARBA" id="ARBA00022617"/>
    </source>
</evidence>
<comment type="cofactor">
    <cofactor evidence="1">
        <name>heme</name>
        <dbReference type="ChEBI" id="CHEBI:30413"/>
    </cofactor>
</comment>
<dbReference type="GO" id="GO:0004497">
    <property type="term" value="F:monooxygenase activity"/>
    <property type="evidence" value="ECO:0007669"/>
    <property type="project" value="InterPro"/>
</dbReference>
<evidence type="ECO:0000256" key="4">
    <source>
        <dbReference type="ARBA" id="ARBA00022723"/>
    </source>
</evidence>
<evidence type="ECO:0000256" key="1">
    <source>
        <dbReference type="ARBA" id="ARBA00001971"/>
    </source>
</evidence>
<accession>A0A7S9PUX5</accession>
<organism evidence="7 8">
    <name type="scientific">Epichloe festucae (strain Fl1)</name>
    <dbReference type="NCBI Taxonomy" id="877507"/>
    <lineage>
        <taxon>Eukaryota</taxon>
        <taxon>Fungi</taxon>
        <taxon>Dikarya</taxon>
        <taxon>Ascomycota</taxon>
        <taxon>Pezizomycotina</taxon>
        <taxon>Sordariomycetes</taxon>
        <taxon>Hypocreomycetidae</taxon>
        <taxon>Hypocreales</taxon>
        <taxon>Clavicipitaceae</taxon>
        <taxon>Epichloe</taxon>
    </lineage>
</organism>
<keyword evidence="8" id="KW-1185">Reference proteome</keyword>
<dbReference type="EMBL" id="CP031386">
    <property type="protein sequence ID" value="QPG98107.1"/>
    <property type="molecule type" value="Genomic_DNA"/>
</dbReference>
<evidence type="ECO:0000313" key="7">
    <source>
        <dbReference type="EMBL" id="QPG98107.1"/>
    </source>
</evidence>
<evidence type="ECO:0000256" key="2">
    <source>
        <dbReference type="ARBA" id="ARBA00010617"/>
    </source>
</evidence>
<evidence type="ECO:0000256" key="6">
    <source>
        <dbReference type="ARBA" id="ARBA00023180"/>
    </source>
</evidence>
<name>A0A7S9PUX5_EPIFF</name>